<keyword evidence="5 7" id="KW-1133">Transmembrane helix</keyword>
<dbReference type="InterPro" id="IPR000515">
    <property type="entry name" value="MetI-like"/>
</dbReference>
<evidence type="ECO:0000256" key="2">
    <source>
        <dbReference type="ARBA" id="ARBA00022448"/>
    </source>
</evidence>
<keyword evidence="3" id="KW-1003">Cell membrane</keyword>
<feature type="transmembrane region" description="Helical" evidence="7">
    <location>
        <begin position="219"/>
        <end position="240"/>
    </location>
</feature>
<sequence length="259" mass="27134">MHRVRISGLPSALLLLSLLALWEVAVRLAGVPPYILPPPARILATLAADLPLLLRHAGTTLSEVAAGLALGAASGVTVALVGFYVPAIGRALHPFVLSSQVVPVFALAPLLVLWFGYGLWPKVIVVGLITFFPIAVNLDHGLRSVGPDLVDLLITLGAREATIFRLVRLPAALPAAMAGLKVAATVALAGAVIGEWIGGQGGLGYVMIQANAVLRADRVFAALVVLTLLGIGLFGAVAALERCVLRWRPRDSRRKIASR</sequence>
<feature type="transmembrane region" description="Helical" evidence="7">
    <location>
        <begin position="178"/>
        <end position="199"/>
    </location>
</feature>
<proteinExistence type="inferred from homology"/>
<gene>
    <name evidence="9" type="ORF">BIP78_0464</name>
</gene>
<evidence type="ECO:0000313" key="9">
    <source>
        <dbReference type="EMBL" id="QAA76230.1"/>
    </source>
</evidence>
<keyword evidence="6 7" id="KW-0472">Membrane</keyword>
<dbReference type="AlphaFoldDB" id="A0A410FTH0"/>
<dbReference type="GO" id="GO:0005886">
    <property type="term" value="C:plasma membrane"/>
    <property type="evidence" value="ECO:0007669"/>
    <property type="project" value="UniProtKB-SubCell"/>
</dbReference>
<evidence type="ECO:0000256" key="3">
    <source>
        <dbReference type="ARBA" id="ARBA00022475"/>
    </source>
</evidence>
<dbReference type="PROSITE" id="PS50928">
    <property type="entry name" value="ABC_TM1"/>
    <property type="match status" value="1"/>
</dbReference>
<feature type="transmembrane region" description="Helical" evidence="7">
    <location>
        <begin position="64"/>
        <end position="85"/>
    </location>
</feature>
<dbReference type="Proteomes" id="UP000287233">
    <property type="component" value="Chromosome"/>
</dbReference>
<feature type="transmembrane region" description="Helical" evidence="7">
    <location>
        <begin position="92"/>
        <end position="113"/>
    </location>
</feature>
<evidence type="ECO:0000313" key="10">
    <source>
        <dbReference type="Proteomes" id="UP000287233"/>
    </source>
</evidence>
<dbReference type="GO" id="GO:0055085">
    <property type="term" value="P:transmembrane transport"/>
    <property type="evidence" value="ECO:0007669"/>
    <property type="project" value="InterPro"/>
</dbReference>
<reference evidence="10" key="1">
    <citation type="submission" date="2018-12" db="EMBL/GenBank/DDBJ databases">
        <title>Complete genome sequence of an uncultured bacterium of the candidate phylum Bipolaricaulota.</title>
        <authorList>
            <person name="Kadnikov V.V."/>
            <person name="Mardanov A.V."/>
            <person name="Beletsky A.V."/>
            <person name="Frank Y.A."/>
            <person name="Karnachuk O.V."/>
            <person name="Ravin N.V."/>
        </authorList>
    </citation>
    <scope>NUCLEOTIDE SEQUENCE [LARGE SCALE GENOMIC DNA]</scope>
</reference>
<accession>A0A410FTH0</accession>
<dbReference type="EMBL" id="CP034928">
    <property type="protein sequence ID" value="QAA76230.1"/>
    <property type="molecule type" value="Genomic_DNA"/>
</dbReference>
<dbReference type="KEGG" id="bih:BIP78_0464"/>
<dbReference type="PANTHER" id="PTHR30151:SF20">
    <property type="entry name" value="ABC TRANSPORTER PERMEASE PROTEIN HI_0355-RELATED"/>
    <property type="match status" value="1"/>
</dbReference>
<evidence type="ECO:0000256" key="7">
    <source>
        <dbReference type="RuleBase" id="RU363032"/>
    </source>
</evidence>
<dbReference type="SUPFAM" id="SSF161098">
    <property type="entry name" value="MetI-like"/>
    <property type="match status" value="1"/>
</dbReference>
<evidence type="ECO:0000256" key="5">
    <source>
        <dbReference type="ARBA" id="ARBA00022989"/>
    </source>
</evidence>
<keyword evidence="2 7" id="KW-0813">Transport</keyword>
<dbReference type="Gene3D" id="1.10.3720.10">
    <property type="entry name" value="MetI-like"/>
    <property type="match status" value="1"/>
</dbReference>
<evidence type="ECO:0000259" key="8">
    <source>
        <dbReference type="PROSITE" id="PS50928"/>
    </source>
</evidence>
<evidence type="ECO:0000256" key="1">
    <source>
        <dbReference type="ARBA" id="ARBA00004651"/>
    </source>
</evidence>
<comment type="subcellular location">
    <subcellularLocation>
        <location evidence="1 7">Cell membrane</location>
        <topology evidence="1 7">Multi-pass membrane protein</topology>
    </subcellularLocation>
</comment>
<dbReference type="CDD" id="cd06261">
    <property type="entry name" value="TM_PBP2"/>
    <property type="match status" value="1"/>
</dbReference>
<protein>
    <submittedName>
        <fullName evidence="9">Hydroxymethylpyrimidine ABC transporter, transmembrane component</fullName>
    </submittedName>
</protein>
<organism evidence="9 10">
    <name type="scientific">Bipolaricaulis sibiricus</name>
    <dbReference type="NCBI Taxonomy" id="2501609"/>
    <lineage>
        <taxon>Bacteria</taxon>
        <taxon>Candidatus Bipolaricaulota</taxon>
        <taxon>Candidatus Bipolaricaulia</taxon>
        <taxon>Candidatus Bipolaricaulales</taxon>
        <taxon>Candidatus Bipolaricaulaceae</taxon>
        <taxon>Candidatus Bipolaricaulis</taxon>
    </lineage>
</organism>
<evidence type="ECO:0000256" key="4">
    <source>
        <dbReference type="ARBA" id="ARBA00022692"/>
    </source>
</evidence>
<evidence type="ECO:0000256" key="6">
    <source>
        <dbReference type="ARBA" id="ARBA00023136"/>
    </source>
</evidence>
<feature type="transmembrane region" description="Helical" evidence="7">
    <location>
        <begin position="119"/>
        <end position="138"/>
    </location>
</feature>
<feature type="domain" description="ABC transmembrane type-1" evidence="8">
    <location>
        <begin position="57"/>
        <end position="237"/>
    </location>
</feature>
<name>A0A410FTH0_BIPS1</name>
<dbReference type="PANTHER" id="PTHR30151">
    <property type="entry name" value="ALKANE SULFONATE ABC TRANSPORTER-RELATED, MEMBRANE SUBUNIT"/>
    <property type="match status" value="1"/>
</dbReference>
<dbReference type="InterPro" id="IPR035906">
    <property type="entry name" value="MetI-like_sf"/>
</dbReference>
<comment type="similarity">
    <text evidence="7">Belongs to the binding-protein-dependent transport system permease family.</text>
</comment>
<keyword evidence="4 7" id="KW-0812">Transmembrane</keyword>
<dbReference type="Pfam" id="PF00528">
    <property type="entry name" value="BPD_transp_1"/>
    <property type="match status" value="1"/>
</dbReference>